<dbReference type="InterPro" id="IPR028096">
    <property type="entry name" value="EfeO_Cupredoxin"/>
</dbReference>
<keyword evidence="1" id="KW-0812">Transmembrane</keyword>
<gene>
    <name evidence="3" type="ORF">C8Z91_25600</name>
</gene>
<evidence type="ECO:0000256" key="1">
    <source>
        <dbReference type="SAM" id="Phobius"/>
    </source>
</evidence>
<feature type="domain" description="EfeO-type cupredoxin-like" evidence="2">
    <location>
        <begin position="63"/>
        <end position="160"/>
    </location>
</feature>
<evidence type="ECO:0000313" key="4">
    <source>
        <dbReference type="Proteomes" id="UP000244184"/>
    </source>
</evidence>
<dbReference type="InterPro" id="IPR008972">
    <property type="entry name" value="Cupredoxin"/>
</dbReference>
<accession>A0A2T6FXX8</accession>
<dbReference type="Proteomes" id="UP000244184">
    <property type="component" value="Unassembled WGS sequence"/>
</dbReference>
<reference evidence="3 4" key="1">
    <citation type="submission" date="2018-03" db="EMBL/GenBank/DDBJ databases">
        <title>Genome sequence of Paenibacillus elgii strain AC13 an antimicrobial compound producing bacteria.</title>
        <authorList>
            <person name="Kurokawa A.S."/>
            <person name="Araujo J.F."/>
            <person name="Costa R.A."/>
            <person name="Ortega D.B."/>
            <person name="Pires A.S."/>
            <person name="Pappas G.J.Jr."/>
            <person name="Franco O.L."/>
            <person name="Barreto C."/>
            <person name="Magalhaes B.S."/>
            <person name="Kruger R.H."/>
        </authorList>
    </citation>
    <scope>NUCLEOTIDE SEQUENCE [LARGE SCALE GENOMIC DNA]</scope>
    <source>
        <strain evidence="3 4">AC13</strain>
    </source>
</reference>
<feature type="transmembrane region" description="Helical" evidence="1">
    <location>
        <begin position="37"/>
        <end position="57"/>
    </location>
</feature>
<keyword evidence="1" id="KW-0472">Membrane</keyword>
<proteinExistence type="predicted"/>
<protein>
    <recommendedName>
        <fullName evidence="2">EfeO-type cupredoxin-like domain-containing protein</fullName>
    </recommendedName>
</protein>
<comment type="caution">
    <text evidence="3">The sequence shown here is derived from an EMBL/GenBank/DDBJ whole genome shotgun (WGS) entry which is preliminary data.</text>
</comment>
<dbReference type="Gene3D" id="2.60.40.420">
    <property type="entry name" value="Cupredoxins - blue copper proteins"/>
    <property type="match status" value="1"/>
</dbReference>
<sequence length="161" mass="17769">MFHVRTVLVPLYLRYSTTADHNQRRGWNGMKINKNKLLFLAAAFGILCIGAILVAFIQDDSSSVDPLIAEKAAGYQVATVQVKEDGFEPKQIELQAGVPAKINFKKSSRFTCIKSMISKDLGIIDAPLATGNNIVALPELKPGTYRYHCGMYMFDGVITVK</sequence>
<evidence type="ECO:0000313" key="3">
    <source>
        <dbReference type="EMBL" id="PUA36748.1"/>
    </source>
</evidence>
<dbReference type="EMBL" id="PYHP01000069">
    <property type="protein sequence ID" value="PUA36748.1"/>
    <property type="molecule type" value="Genomic_DNA"/>
</dbReference>
<evidence type="ECO:0000259" key="2">
    <source>
        <dbReference type="Pfam" id="PF13473"/>
    </source>
</evidence>
<name>A0A2T6FXX8_9BACL</name>
<dbReference type="Pfam" id="PF13473">
    <property type="entry name" value="Cupredoxin_1"/>
    <property type="match status" value="1"/>
</dbReference>
<dbReference type="SUPFAM" id="SSF49503">
    <property type="entry name" value="Cupredoxins"/>
    <property type="match status" value="1"/>
</dbReference>
<keyword evidence="1" id="KW-1133">Transmembrane helix</keyword>
<dbReference type="AlphaFoldDB" id="A0A2T6FXX8"/>
<organism evidence="3 4">
    <name type="scientific">Paenibacillus elgii</name>
    <dbReference type="NCBI Taxonomy" id="189691"/>
    <lineage>
        <taxon>Bacteria</taxon>
        <taxon>Bacillati</taxon>
        <taxon>Bacillota</taxon>
        <taxon>Bacilli</taxon>
        <taxon>Bacillales</taxon>
        <taxon>Paenibacillaceae</taxon>
        <taxon>Paenibacillus</taxon>
    </lineage>
</organism>